<feature type="region of interest" description="Disordered" evidence="1">
    <location>
        <begin position="1"/>
        <end position="151"/>
    </location>
</feature>
<feature type="compositionally biased region" description="Pro residues" evidence="1">
    <location>
        <begin position="1"/>
        <end position="11"/>
    </location>
</feature>
<protein>
    <recommendedName>
        <fullName evidence="4">Altered inheritance of mitochondria protein 21</fullName>
    </recommendedName>
</protein>
<dbReference type="Pfam" id="PF11489">
    <property type="entry name" value="Aim21"/>
    <property type="match status" value="2"/>
</dbReference>
<dbReference type="InterPro" id="IPR021582">
    <property type="entry name" value="Aim21"/>
</dbReference>
<evidence type="ECO:0000256" key="1">
    <source>
        <dbReference type="SAM" id="MobiDB-lite"/>
    </source>
</evidence>
<evidence type="ECO:0008006" key="4">
    <source>
        <dbReference type="Google" id="ProtNLM"/>
    </source>
</evidence>
<reference evidence="2 3" key="1">
    <citation type="submission" date="2019-10" db="EMBL/GenBank/DDBJ databases">
        <authorList>
            <person name="Palmer J.M."/>
        </authorList>
    </citation>
    <scope>NUCLEOTIDE SEQUENCE [LARGE SCALE GENOMIC DNA]</scope>
    <source>
        <strain evidence="2 3">TWF730</strain>
    </source>
</reference>
<feature type="region of interest" description="Disordered" evidence="1">
    <location>
        <begin position="643"/>
        <end position="672"/>
    </location>
</feature>
<keyword evidence="3" id="KW-1185">Reference proteome</keyword>
<evidence type="ECO:0000313" key="3">
    <source>
        <dbReference type="Proteomes" id="UP001373714"/>
    </source>
</evidence>
<feature type="compositionally biased region" description="Low complexity" evidence="1">
    <location>
        <begin position="333"/>
        <end position="344"/>
    </location>
</feature>
<feature type="compositionally biased region" description="Basic and acidic residues" evidence="1">
    <location>
        <begin position="415"/>
        <end position="439"/>
    </location>
</feature>
<feature type="compositionally biased region" description="Polar residues" evidence="1">
    <location>
        <begin position="52"/>
        <end position="66"/>
    </location>
</feature>
<feature type="region of interest" description="Disordered" evidence="1">
    <location>
        <begin position="249"/>
        <end position="521"/>
    </location>
</feature>
<feature type="compositionally biased region" description="Pro residues" evidence="1">
    <location>
        <begin position="505"/>
        <end position="514"/>
    </location>
</feature>
<feature type="region of interest" description="Disordered" evidence="1">
    <location>
        <begin position="533"/>
        <end position="597"/>
    </location>
</feature>
<accession>A0AAV9UMV6</accession>
<proteinExistence type="predicted"/>
<comment type="caution">
    <text evidence="2">The sequence shown here is derived from an EMBL/GenBank/DDBJ whole genome shotgun (WGS) entry which is preliminary data.</text>
</comment>
<feature type="compositionally biased region" description="Low complexity" evidence="1">
    <location>
        <begin position="488"/>
        <end position="500"/>
    </location>
</feature>
<feature type="region of interest" description="Disordered" evidence="1">
    <location>
        <begin position="688"/>
        <end position="714"/>
    </location>
</feature>
<dbReference type="Proteomes" id="UP001373714">
    <property type="component" value="Unassembled WGS sequence"/>
</dbReference>
<dbReference type="EMBL" id="JAVHNS010000009">
    <property type="protein sequence ID" value="KAK6343439.1"/>
    <property type="molecule type" value="Genomic_DNA"/>
</dbReference>
<gene>
    <name evidence="2" type="ORF">TWF730_011028</name>
</gene>
<sequence>MSSLPVVPPRPTRGSTSSPPENSGAAPPLVPARPARDRSKSPLPQLADSAPAASSQEGSSDRPSSPETKRKIDPNLDLHQPMAVRPAAEIPKAPQHEDIPEIGQRVPMLDFAGDVQAPSPMAPDSRSASRAKRRSQHTPNLPPGDGPMVVGDFGAYPAGKVYRQNGSYSLSHDDLTKSVMTASGAGVATTPGLEGVPDEEIGYIVSDEIASRDATPQGTPGGIITAGHKLPTKSPLATAVSALEGENDTTHQLPNLDEAGNDSHGIYGKGGPTNASSTSLGVPTSGRHTPWEEFQDERAEGTPILASDEAGKYPVWNPPAISPRLSAQEVRRPPSSNRSRTSPSMIPTEDLDEPPSPIKEHIPLFPEGTAPPPRAPSRPKLDKQASSSGFPSKDVWEDAPESSHATYEVEEEEQKPDPDYYDPAKNKITEKAAEAEASKDTPAGLPVVPTRPTKRVPTDGTSPDGSKAAPIVPERPKVPPRPLKKTSESTGATTDGSSSAEDSRSPPPPKPKPVIPGRVGGGIAALRANFMSDLNSRLSKGPVAPKKEEPAPEPEPKEREPLEDVRKTRARGPAKRKPSAAAGAAPAADTVAPATAHVPKLTFSSIITVYSIGDDYEVSFDETKFDDEPSKIARPIDDKVLEAVKTDEAEEKKEEEAPAETETKEEEPTSAVEAVKDVAQKVVDAVVPTSSTTEVEESKPESTIAATEEKTVVA</sequence>
<feature type="compositionally biased region" description="Low complexity" evidence="1">
    <location>
        <begin position="579"/>
        <end position="597"/>
    </location>
</feature>
<feature type="compositionally biased region" description="Basic and acidic residues" evidence="1">
    <location>
        <begin position="643"/>
        <end position="656"/>
    </location>
</feature>
<dbReference type="AlphaFoldDB" id="A0AAV9UMV6"/>
<feature type="compositionally biased region" description="Polar residues" evidence="1">
    <location>
        <begin position="273"/>
        <end position="282"/>
    </location>
</feature>
<evidence type="ECO:0000313" key="2">
    <source>
        <dbReference type="EMBL" id="KAK6343439.1"/>
    </source>
</evidence>
<organism evidence="2 3">
    <name type="scientific">Orbilia blumenaviensis</name>
    <dbReference type="NCBI Taxonomy" id="1796055"/>
    <lineage>
        <taxon>Eukaryota</taxon>
        <taxon>Fungi</taxon>
        <taxon>Dikarya</taxon>
        <taxon>Ascomycota</taxon>
        <taxon>Pezizomycotina</taxon>
        <taxon>Orbiliomycetes</taxon>
        <taxon>Orbiliales</taxon>
        <taxon>Orbiliaceae</taxon>
        <taxon>Orbilia</taxon>
    </lineage>
</organism>
<feature type="compositionally biased region" description="Basic residues" evidence="1">
    <location>
        <begin position="568"/>
        <end position="578"/>
    </location>
</feature>
<feature type="compositionally biased region" description="Basic and acidic residues" evidence="1">
    <location>
        <begin position="545"/>
        <end position="567"/>
    </location>
</feature>
<name>A0AAV9UMV6_9PEZI</name>
<feature type="compositionally biased region" description="Basic and acidic residues" evidence="1">
    <location>
        <begin position="67"/>
        <end position="76"/>
    </location>
</feature>